<dbReference type="OrthoDB" id="10610at2"/>
<dbReference type="STRING" id="75906.THERU_01400"/>
<reference evidence="1 2" key="1">
    <citation type="submission" date="2013-12" db="EMBL/GenBank/DDBJ databases">
        <authorList>
            <consortium name="DOE Joint Genome Institute"/>
            <person name="Eisen J."/>
            <person name="Huntemann M."/>
            <person name="Han J."/>
            <person name="Chen A."/>
            <person name="Kyrpides N."/>
            <person name="Mavromatis K."/>
            <person name="Markowitz V."/>
            <person name="Palaniappan K."/>
            <person name="Ivanova N."/>
            <person name="Schaumberg A."/>
            <person name="Pati A."/>
            <person name="Liolios K."/>
            <person name="Nordberg H.P."/>
            <person name="Cantor M.N."/>
            <person name="Hua S.X."/>
            <person name="Woyke T."/>
        </authorList>
    </citation>
    <scope>NUCLEOTIDE SEQUENCE [LARGE SCALE GENOMIC DNA]</scope>
    <source>
        <strain evidence="1 2">DSM 23557</strain>
    </source>
</reference>
<evidence type="ECO:0000313" key="2">
    <source>
        <dbReference type="Proteomes" id="UP000018914"/>
    </source>
</evidence>
<dbReference type="KEGG" id="trd:THERU_01400"/>
<accession>W0DAK3</accession>
<keyword evidence="2" id="KW-1185">Reference proteome</keyword>
<proteinExistence type="predicted"/>
<dbReference type="eggNOG" id="ENOG5033TWY">
    <property type="taxonomic scope" value="Bacteria"/>
</dbReference>
<organism evidence="2">
    <name type="scientific">Thermocrinis ruber</name>
    <dbReference type="NCBI Taxonomy" id="75906"/>
    <lineage>
        <taxon>Bacteria</taxon>
        <taxon>Pseudomonadati</taxon>
        <taxon>Aquificota</taxon>
        <taxon>Aquificia</taxon>
        <taxon>Aquificales</taxon>
        <taxon>Aquificaceae</taxon>
        <taxon>Thermocrinis</taxon>
    </lineage>
</organism>
<dbReference type="GO" id="GO:0006011">
    <property type="term" value="P:UDP-alpha-D-glucose metabolic process"/>
    <property type="evidence" value="ECO:0007669"/>
    <property type="project" value="InterPro"/>
</dbReference>
<name>W0DAK3_9AQUI</name>
<gene>
    <name evidence="1" type="ORF">THERU_01400</name>
</gene>
<sequence length="321" mass="35488">MRKSLLLLPFGVALAQPVIEPNFADRLFPYVTYGEVWSGTPAMLKDVAIPNVLVVYGSKEDPEVVAQAGKIAFYLGQWVEDIGFGAEEVKQSKIPPLLVSDAQLKNLQWKNIIVVGTNNDVVKELGLTFEKPTIKMVEKDGKKILVVGGANKEQTIQSAKYLADVRLNFKAGAYRTFFSFVALRGHIEKGEFDAALRLVRNPLGLSACGKNMALAGPMVAQWPDDIKAVVKKRNAILYQELPKALEERDKEKAVALWKDAMLTCYQCHQGIGIPQVRKFKPVEEIHAKHQRIAESFGLVQVVGGQKSCIACHAGQTQIRGY</sequence>
<dbReference type="EMBL" id="CP007028">
    <property type="protein sequence ID" value="AHE95539.1"/>
    <property type="molecule type" value="Genomic_DNA"/>
</dbReference>
<evidence type="ECO:0000313" key="1">
    <source>
        <dbReference type="EMBL" id="AHE95539.1"/>
    </source>
</evidence>
<dbReference type="Proteomes" id="UP000018914">
    <property type="component" value="Chromosome"/>
</dbReference>
<dbReference type="HOGENOM" id="CLU_876270_0_0_0"/>
<dbReference type="GO" id="GO:0016020">
    <property type="term" value="C:membrane"/>
    <property type="evidence" value="ECO:0007669"/>
    <property type="project" value="InterPro"/>
</dbReference>
<dbReference type="AlphaFoldDB" id="W0DAK3"/>
<protein>
    <submittedName>
        <fullName evidence="1">Uncharacterized protein</fullName>
    </submittedName>
</protein>
<dbReference type="RefSeq" id="WP_025305494.1">
    <property type="nucleotide sequence ID" value="NZ_CP007028.1"/>
</dbReference>